<dbReference type="InterPro" id="IPR011335">
    <property type="entry name" value="Restrct_endonuc-II-like"/>
</dbReference>
<dbReference type="Gene3D" id="3.90.1570.10">
    <property type="entry name" value="tt1808, chain A"/>
    <property type="match status" value="1"/>
</dbReference>
<dbReference type="SUPFAM" id="SSF52980">
    <property type="entry name" value="Restriction endonuclease-like"/>
    <property type="match status" value="1"/>
</dbReference>
<evidence type="ECO:0000259" key="1">
    <source>
        <dbReference type="Pfam" id="PF05685"/>
    </source>
</evidence>
<dbReference type="InterPro" id="IPR012296">
    <property type="entry name" value="Nuclease_put_TT1808"/>
</dbReference>
<feature type="domain" description="Putative restriction endonuclease" evidence="1">
    <location>
        <begin position="28"/>
        <end position="188"/>
    </location>
</feature>
<dbReference type="PANTHER" id="PTHR35400">
    <property type="entry name" value="SLR1083 PROTEIN"/>
    <property type="match status" value="1"/>
</dbReference>
<dbReference type="AlphaFoldDB" id="A0A810L3N8"/>
<dbReference type="Pfam" id="PF05685">
    <property type="entry name" value="Uma2"/>
    <property type="match status" value="1"/>
</dbReference>
<gene>
    <name evidence="2" type="ORF">Asera_41010</name>
</gene>
<dbReference type="InterPro" id="IPR008538">
    <property type="entry name" value="Uma2"/>
</dbReference>
<evidence type="ECO:0000313" key="2">
    <source>
        <dbReference type="EMBL" id="BCJ29993.1"/>
    </source>
</evidence>
<reference evidence="2" key="1">
    <citation type="submission" date="2020-08" db="EMBL/GenBank/DDBJ databases">
        <title>Whole genome shotgun sequence of Actinocatenispora sera NBRC 101916.</title>
        <authorList>
            <person name="Komaki H."/>
            <person name="Tamura T."/>
        </authorList>
    </citation>
    <scope>NUCLEOTIDE SEQUENCE</scope>
    <source>
        <strain evidence="2">NBRC 101916</strain>
    </source>
</reference>
<organism evidence="2 3">
    <name type="scientific">Actinocatenispora sera</name>
    <dbReference type="NCBI Taxonomy" id="390989"/>
    <lineage>
        <taxon>Bacteria</taxon>
        <taxon>Bacillati</taxon>
        <taxon>Actinomycetota</taxon>
        <taxon>Actinomycetes</taxon>
        <taxon>Micromonosporales</taxon>
        <taxon>Micromonosporaceae</taxon>
        <taxon>Actinocatenispora</taxon>
    </lineage>
</organism>
<name>A0A810L3N8_9ACTN</name>
<dbReference type="PANTHER" id="PTHR35400:SF3">
    <property type="entry name" value="SLL1072 PROTEIN"/>
    <property type="match status" value="1"/>
</dbReference>
<dbReference type="EMBL" id="AP023354">
    <property type="protein sequence ID" value="BCJ29993.1"/>
    <property type="molecule type" value="Genomic_DNA"/>
</dbReference>
<dbReference type="KEGG" id="aser:Asera_41010"/>
<protein>
    <recommendedName>
        <fullName evidence="1">Putative restriction endonuclease domain-containing protein</fullName>
    </recommendedName>
</protein>
<evidence type="ECO:0000313" key="3">
    <source>
        <dbReference type="Proteomes" id="UP000680750"/>
    </source>
</evidence>
<dbReference type="Proteomes" id="UP000680750">
    <property type="component" value="Chromosome"/>
</dbReference>
<keyword evidence="3" id="KW-1185">Reference proteome</keyword>
<dbReference type="CDD" id="cd06260">
    <property type="entry name" value="DUF820-like"/>
    <property type="match status" value="1"/>
</dbReference>
<proteinExistence type="predicted"/>
<accession>A0A810L3N8</accession>
<sequence length="198" mass="21811">MVARMSTAAVDVPGNGERWLRAWREIDLPTGWRAEVIFNGSITVTPPPSPPHNLIADLIDDVLRSGRPSDAGILQTLGVRIDAIGKGYIPDLVVVPRAALVTDEPEISAEHVLLAVEITSKDNADHDRKAKRWGYAHGHVPLYLLVDRWERPNPTVTLFADPENGDYAESVRVPFGKSIRLPAPFDVEIDTSQFPPGR</sequence>